<dbReference type="EMBL" id="SLXE01000043">
    <property type="protein sequence ID" value="TCO99197.1"/>
    <property type="molecule type" value="Genomic_DNA"/>
</dbReference>
<dbReference type="GO" id="GO:0016989">
    <property type="term" value="F:sigma factor antagonist activity"/>
    <property type="evidence" value="ECO:0007669"/>
    <property type="project" value="InterPro"/>
</dbReference>
<reference evidence="3 5" key="1">
    <citation type="submission" date="2019-03" db="EMBL/GenBank/DDBJ databases">
        <title>Genomic Encyclopedia of Type Strains, Phase IV (KMG-IV): sequencing the most valuable type-strain genomes for metagenomic binning, comparative biology and taxonomic classification.</title>
        <authorList>
            <person name="Goeker M."/>
        </authorList>
    </citation>
    <scope>NUCLEOTIDE SEQUENCE [LARGE SCALE GENOMIC DNA]</scope>
    <source>
        <strain evidence="3 5">DSM 17474</strain>
    </source>
</reference>
<keyword evidence="1" id="KW-1133">Transmembrane helix</keyword>
<dbReference type="Proteomes" id="UP000829756">
    <property type="component" value="Chromosome"/>
</dbReference>
<dbReference type="InterPro" id="IPR005572">
    <property type="entry name" value="Anti-sigma_E_RseA_N"/>
</dbReference>
<name>A0AAE9GRP4_9NEIS</name>
<accession>A0AAE9GRP4</accession>
<dbReference type="EMBL" id="CP091507">
    <property type="protein sequence ID" value="UOO78770.1"/>
    <property type="molecule type" value="Genomic_DNA"/>
</dbReference>
<feature type="transmembrane region" description="Helical" evidence="1">
    <location>
        <begin position="98"/>
        <end position="119"/>
    </location>
</feature>
<keyword evidence="5" id="KW-1185">Reference proteome</keyword>
<dbReference type="SUPFAM" id="SSF89069">
    <property type="entry name" value="N-terminal, cytoplasmic domain of anti-sigmaE factor RseA"/>
    <property type="match status" value="1"/>
</dbReference>
<dbReference type="InterPro" id="IPR036147">
    <property type="entry name" value="Anti-sigma_E_RseA_N_sf"/>
</dbReference>
<organism evidence="4 6">
    <name type="scientific">Uruburuella suis</name>
    <dbReference type="NCBI Taxonomy" id="252130"/>
    <lineage>
        <taxon>Bacteria</taxon>
        <taxon>Pseudomonadati</taxon>
        <taxon>Pseudomonadota</taxon>
        <taxon>Betaproteobacteria</taxon>
        <taxon>Neisseriales</taxon>
        <taxon>Neisseriaceae</taxon>
        <taxon>Uruburuella</taxon>
    </lineage>
</organism>
<evidence type="ECO:0000313" key="5">
    <source>
        <dbReference type="Proteomes" id="UP000294721"/>
    </source>
</evidence>
<protein>
    <submittedName>
        <fullName evidence="3">Anti sigma-E protein RseA</fullName>
    </submittedName>
    <submittedName>
        <fullName evidence="4">Sigma-E factor negative regulatory protein</fullName>
    </submittedName>
</protein>
<proteinExistence type="predicted"/>
<dbReference type="RefSeq" id="WP_132954801.1">
    <property type="nucleotide sequence ID" value="NZ_CALJUB010000080.1"/>
</dbReference>
<dbReference type="Gene3D" id="1.10.10.880">
    <property type="entry name" value="Anti sigma-E protein RseA, N-terminal domain"/>
    <property type="match status" value="1"/>
</dbReference>
<evidence type="ECO:0000259" key="2">
    <source>
        <dbReference type="Pfam" id="PF03872"/>
    </source>
</evidence>
<keyword evidence="1" id="KW-0472">Membrane</keyword>
<dbReference type="KEGG" id="usu:LVJ78_08670"/>
<gene>
    <name evidence="3" type="ORF">EV680_1432</name>
    <name evidence="4" type="ORF">LVJ78_08670</name>
</gene>
<evidence type="ECO:0000313" key="3">
    <source>
        <dbReference type="EMBL" id="TCO99197.1"/>
    </source>
</evidence>
<reference evidence="4" key="3">
    <citation type="journal article" date="2022" name="Res Sq">
        <title>Evolution of multicellular longitudinally dividing oral cavity symbionts (Neisseriaceae).</title>
        <authorList>
            <person name="Nyongesa S."/>
            <person name="Weber P."/>
            <person name="Bernet E."/>
            <person name="Pullido F."/>
            <person name="Nieckarz M."/>
            <person name="Delaby M."/>
            <person name="Nieves C."/>
            <person name="Viehboeck T."/>
            <person name="Krause N."/>
            <person name="Rivera-Millot A."/>
            <person name="Nakamura A."/>
            <person name="Vischer N."/>
            <person name="VanNieuwenhze M."/>
            <person name="Brun Y."/>
            <person name="Cava F."/>
            <person name="Bulgheresi S."/>
            <person name="Veyrier F."/>
        </authorList>
    </citation>
    <scope>NUCLEOTIDE SEQUENCE</scope>
    <source>
        <strain evidence="4">1258/02</strain>
    </source>
</reference>
<sequence>MSTDKNQDQDFEYVSAAMDDDLSEEALARLLEDADAQQKWYEYHLIRDYLQHAKPVVGKDIKPVSKEAFTASLADVAAENKSRRTAKPMRAEHASNRAFRGFAVAASVLAVAVAAWQLLPQGGNADAVVAVEQVQQPAKADSAVMPVGGNAQGHAAPPAVSADKGVVMPNAAAANQPEAQMKPAIQVEKPAAAAAAQPGAASAAQVVQ</sequence>
<feature type="domain" description="Anti sigma-E protein RseA N-terminal" evidence="2">
    <location>
        <begin position="12"/>
        <end position="86"/>
    </location>
</feature>
<dbReference type="Pfam" id="PF03872">
    <property type="entry name" value="RseA_N"/>
    <property type="match status" value="1"/>
</dbReference>
<evidence type="ECO:0000313" key="6">
    <source>
        <dbReference type="Proteomes" id="UP000829756"/>
    </source>
</evidence>
<dbReference type="AlphaFoldDB" id="A0AAE9GRP4"/>
<keyword evidence="1" id="KW-0812">Transmembrane</keyword>
<evidence type="ECO:0000313" key="4">
    <source>
        <dbReference type="EMBL" id="UOO78770.1"/>
    </source>
</evidence>
<evidence type="ECO:0000256" key="1">
    <source>
        <dbReference type="SAM" id="Phobius"/>
    </source>
</evidence>
<dbReference type="CDD" id="cd16328">
    <property type="entry name" value="RseA_N"/>
    <property type="match status" value="1"/>
</dbReference>
<reference evidence="4" key="2">
    <citation type="submission" date="2021-12" db="EMBL/GenBank/DDBJ databases">
        <authorList>
            <person name="Veyrier F.J."/>
        </authorList>
    </citation>
    <scope>NUCLEOTIDE SEQUENCE</scope>
    <source>
        <strain evidence="4">1258/02</strain>
    </source>
</reference>
<dbReference type="Proteomes" id="UP000294721">
    <property type="component" value="Unassembled WGS sequence"/>
</dbReference>